<comment type="caution">
    <text evidence="1">The sequence shown here is derived from an EMBL/GenBank/DDBJ whole genome shotgun (WGS) entry which is preliminary data.</text>
</comment>
<evidence type="ECO:0000313" key="1">
    <source>
        <dbReference type="EMBL" id="HDD52924.1"/>
    </source>
</evidence>
<sequence>MGIDRSFLDKPVEEMTPDEFRLMILEPEKDTDHICWNCRYFKPVIKNSNFPPADIIGWCKKIHWPFFWCVPEHRIVKKCYAYEPIK</sequence>
<proteinExistence type="predicted"/>
<protein>
    <submittedName>
        <fullName evidence="1">Uncharacterized protein</fullName>
    </submittedName>
</protein>
<name>A0A7C0U620_9BACT</name>
<dbReference type="AlphaFoldDB" id="A0A7C0U620"/>
<organism evidence="1">
    <name type="scientific">Thermosulfidibacter takaii</name>
    <dbReference type="NCBI Taxonomy" id="412593"/>
    <lineage>
        <taxon>Bacteria</taxon>
        <taxon>Pseudomonadati</taxon>
        <taxon>Thermosulfidibacterota</taxon>
        <taxon>Thermosulfidibacteria</taxon>
        <taxon>Thermosulfidibacterales</taxon>
        <taxon>Thermosulfidibacteraceae</taxon>
    </lineage>
</organism>
<dbReference type="Proteomes" id="UP000885690">
    <property type="component" value="Unassembled WGS sequence"/>
</dbReference>
<dbReference type="EMBL" id="DQWS01000098">
    <property type="protein sequence ID" value="HDD52924.1"/>
    <property type="molecule type" value="Genomic_DNA"/>
</dbReference>
<accession>A0A7C0U620</accession>
<gene>
    <name evidence="1" type="ORF">ENF32_02500</name>
</gene>
<reference evidence="1" key="1">
    <citation type="journal article" date="2020" name="mSystems">
        <title>Genome- and Community-Level Interaction Insights into Carbon Utilization and Element Cycling Functions of Hydrothermarchaeota in Hydrothermal Sediment.</title>
        <authorList>
            <person name="Zhou Z."/>
            <person name="Liu Y."/>
            <person name="Xu W."/>
            <person name="Pan J."/>
            <person name="Luo Z.H."/>
            <person name="Li M."/>
        </authorList>
    </citation>
    <scope>NUCLEOTIDE SEQUENCE [LARGE SCALE GENOMIC DNA]</scope>
    <source>
        <strain evidence="1">HyVt-115</strain>
    </source>
</reference>